<dbReference type="InterPro" id="IPR051275">
    <property type="entry name" value="Cell_adhesion_signaling"/>
</dbReference>
<organism evidence="7 8">
    <name type="scientific">Sinanodonta woodiana</name>
    <name type="common">Chinese pond mussel</name>
    <name type="synonym">Anodonta woodiana</name>
    <dbReference type="NCBI Taxonomy" id="1069815"/>
    <lineage>
        <taxon>Eukaryota</taxon>
        <taxon>Metazoa</taxon>
        <taxon>Spiralia</taxon>
        <taxon>Lophotrochozoa</taxon>
        <taxon>Mollusca</taxon>
        <taxon>Bivalvia</taxon>
        <taxon>Autobranchia</taxon>
        <taxon>Heteroconchia</taxon>
        <taxon>Palaeoheterodonta</taxon>
        <taxon>Unionida</taxon>
        <taxon>Unionoidea</taxon>
        <taxon>Unionidae</taxon>
        <taxon>Unioninae</taxon>
        <taxon>Sinanodonta</taxon>
    </lineage>
</organism>
<evidence type="ECO:0000256" key="2">
    <source>
        <dbReference type="ARBA" id="ARBA00023136"/>
    </source>
</evidence>
<dbReference type="AlphaFoldDB" id="A0ABD3VIC0"/>
<dbReference type="PANTHER" id="PTHR11640:SF31">
    <property type="entry name" value="IRREGULAR CHIASM C-ROUGHEST PROTEIN-RELATED"/>
    <property type="match status" value="1"/>
</dbReference>
<dbReference type="InterPro" id="IPR036179">
    <property type="entry name" value="Ig-like_dom_sf"/>
</dbReference>
<keyword evidence="2" id="KW-0472">Membrane</keyword>
<dbReference type="PANTHER" id="PTHR11640">
    <property type="entry name" value="NEPHRIN"/>
    <property type="match status" value="1"/>
</dbReference>
<dbReference type="PROSITE" id="PS50835">
    <property type="entry name" value="IG_LIKE"/>
    <property type="match status" value="2"/>
</dbReference>
<dbReference type="Pfam" id="PF13895">
    <property type="entry name" value="Ig_2"/>
    <property type="match status" value="1"/>
</dbReference>
<evidence type="ECO:0000256" key="5">
    <source>
        <dbReference type="ARBA" id="ARBA00023319"/>
    </source>
</evidence>
<feature type="domain" description="Ig-like" evidence="6">
    <location>
        <begin position="92"/>
        <end position="184"/>
    </location>
</feature>
<dbReference type="Gene3D" id="2.60.40.10">
    <property type="entry name" value="Immunoglobulins"/>
    <property type="match status" value="3"/>
</dbReference>
<reference evidence="7 8" key="1">
    <citation type="submission" date="2024-11" db="EMBL/GenBank/DDBJ databases">
        <title>Chromosome-level genome assembly of the freshwater bivalve Anodonta woodiana.</title>
        <authorList>
            <person name="Chen X."/>
        </authorList>
    </citation>
    <scope>NUCLEOTIDE SEQUENCE [LARGE SCALE GENOMIC DNA]</scope>
    <source>
        <strain evidence="7">MN2024</strain>
        <tissue evidence="7">Gills</tissue>
    </source>
</reference>
<accession>A0ABD3VIC0</accession>
<dbReference type="SUPFAM" id="SSF48726">
    <property type="entry name" value="Immunoglobulin"/>
    <property type="match status" value="3"/>
</dbReference>
<evidence type="ECO:0000256" key="1">
    <source>
        <dbReference type="ARBA" id="ARBA00004479"/>
    </source>
</evidence>
<dbReference type="EMBL" id="JBJQND010000011">
    <property type="protein sequence ID" value="KAL3860891.1"/>
    <property type="molecule type" value="Genomic_DNA"/>
</dbReference>
<dbReference type="InterPro" id="IPR007110">
    <property type="entry name" value="Ig-like_dom"/>
</dbReference>
<comment type="subcellular location">
    <subcellularLocation>
        <location evidence="1">Membrane</location>
        <topology evidence="1">Single-pass type I membrane protein</topology>
    </subcellularLocation>
</comment>
<dbReference type="SMART" id="SM00409">
    <property type="entry name" value="IG"/>
    <property type="match status" value="3"/>
</dbReference>
<evidence type="ECO:0000313" key="8">
    <source>
        <dbReference type="Proteomes" id="UP001634394"/>
    </source>
</evidence>
<dbReference type="Proteomes" id="UP001634394">
    <property type="component" value="Unassembled WGS sequence"/>
</dbReference>
<dbReference type="InterPro" id="IPR013783">
    <property type="entry name" value="Ig-like_fold"/>
</dbReference>
<proteinExistence type="predicted"/>
<comment type="caution">
    <text evidence="7">The sequence shown here is derived from an EMBL/GenBank/DDBJ whole genome shotgun (WGS) entry which is preliminary data.</text>
</comment>
<evidence type="ECO:0000259" key="6">
    <source>
        <dbReference type="PROSITE" id="PS50835"/>
    </source>
</evidence>
<dbReference type="GO" id="GO:0016020">
    <property type="term" value="C:membrane"/>
    <property type="evidence" value="ECO:0007669"/>
    <property type="project" value="UniProtKB-SubCell"/>
</dbReference>
<protein>
    <recommendedName>
        <fullName evidence="6">Ig-like domain-containing protein</fullName>
    </recommendedName>
</protein>
<dbReference type="InterPro" id="IPR003599">
    <property type="entry name" value="Ig_sub"/>
</dbReference>
<feature type="domain" description="Ig-like" evidence="6">
    <location>
        <begin position="193"/>
        <end position="275"/>
    </location>
</feature>
<keyword evidence="3" id="KW-1015">Disulfide bond</keyword>
<gene>
    <name evidence="7" type="ORF">ACJMK2_006987</name>
</gene>
<evidence type="ECO:0000256" key="4">
    <source>
        <dbReference type="ARBA" id="ARBA00023180"/>
    </source>
</evidence>
<evidence type="ECO:0000313" key="7">
    <source>
        <dbReference type="EMBL" id="KAL3860891.1"/>
    </source>
</evidence>
<name>A0ABD3VIC0_SINWO</name>
<sequence>MNMTISDRLINDSRIVIDPNNVIIVEFTIDMANPAYTDTDVTYTGNILQGYVSFTLSNLTMQRAGIYQYIISKGIIGNVIAGEQYLIVAESPSTPVISGLSQQAIDGGEYKLNCSAVSRSEKPGHNLTMFSEWRRNGVNIMADTKYGVDGTILTIRNLSWTDNTAALTCIAFEDQRRKSPESIAFLLNVYYGPNNTQISPSGQLTVDEGRLLNITCSGECNPPCSSYQWYKDSQLTLLGSSQTLAITNVSRNSAGVYSCTVNNTYITKVGTAQITVRVNYSPTVDIESRNGSHNDTSLMIKCSAHGIPEEYTYRLTHKSLSSGIEIREVSYEFISKGVIIHRFINPTFMDTGIYTCSVNNGVLDYTDGSLDKSIYSTVWVKGLPSITSRETSFYAEVGHSGRLIIEVYNSLLDLVVTWYKHSGGALEKLLNSDKYKIIIASSMVDVNFYSVPIHEPGFIATLEIRNITEEDFSLYQVHVQNSVGEMYPVLLQLRVISKLF</sequence>
<keyword evidence="5" id="KW-0393">Immunoglobulin domain</keyword>
<evidence type="ECO:0000256" key="3">
    <source>
        <dbReference type="ARBA" id="ARBA00023157"/>
    </source>
</evidence>
<keyword evidence="4" id="KW-0325">Glycoprotein</keyword>
<keyword evidence="8" id="KW-1185">Reference proteome</keyword>